<dbReference type="InterPro" id="IPR042184">
    <property type="entry name" value="YqeY/Aim41_N"/>
</dbReference>
<evidence type="ECO:0000313" key="3">
    <source>
        <dbReference type="Proteomes" id="UP000515498"/>
    </source>
</evidence>
<proteinExistence type="predicted"/>
<dbReference type="RefSeq" id="WP_139170241.1">
    <property type="nucleotide sequence ID" value="NZ_CP059894.1"/>
</dbReference>
<protein>
    <submittedName>
        <fullName evidence="2">Uncharacterized protein</fullName>
    </submittedName>
</protein>
<organism evidence="2 3">
    <name type="scientific">Mycolicibacterium fluoranthenivorans</name>
    <dbReference type="NCBI Taxonomy" id="258505"/>
    <lineage>
        <taxon>Bacteria</taxon>
        <taxon>Bacillati</taxon>
        <taxon>Actinomycetota</taxon>
        <taxon>Actinomycetes</taxon>
        <taxon>Mycobacteriales</taxon>
        <taxon>Mycobacteriaceae</taxon>
        <taxon>Mycolicibacterium</taxon>
    </lineage>
</organism>
<evidence type="ECO:0000256" key="1">
    <source>
        <dbReference type="SAM" id="MobiDB-lite"/>
    </source>
</evidence>
<name>A0A7G8PCG4_9MYCO</name>
<feature type="compositionally biased region" description="Polar residues" evidence="1">
    <location>
        <begin position="52"/>
        <end position="62"/>
    </location>
</feature>
<evidence type="ECO:0000313" key="2">
    <source>
        <dbReference type="EMBL" id="QNJ92030.1"/>
    </source>
</evidence>
<dbReference type="Gene3D" id="1.10.1510.10">
    <property type="entry name" value="Uncharacterised protein YqeY/AIM41 PF09424, N-terminal domain"/>
    <property type="match status" value="1"/>
</dbReference>
<sequence>MKPTQDSSAFRDRLRRDLRAALTSRQSEMISTLRTMIAAIDNAEAVHPGPKSPQSTDGTIAHSSPGVGSTEAPRRELDMSDIQVIVGDLICEYETHGEQYRSMRQHDAAERLQRKADILRTYLAI</sequence>
<dbReference type="EMBL" id="CP059894">
    <property type="protein sequence ID" value="QNJ92030.1"/>
    <property type="molecule type" value="Genomic_DNA"/>
</dbReference>
<gene>
    <name evidence="2" type="ORF">HZU40_28310</name>
</gene>
<dbReference type="AlphaFoldDB" id="A0A7G8PCG4"/>
<dbReference type="Proteomes" id="UP000515498">
    <property type="component" value="Chromosome"/>
</dbReference>
<dbReference type="KEGG" id="mflu:HZU40_28310"/>
<feature type="region of interest" description="Disordered" evidence="1">
    <location>
        <begin position="44"/>
        <end position="77"/>
    </location>
</feature>
<reference evidence="2 3" key="1">
    <citation type="submission" date="2020-07" db="EMBL/GenBank/DDBJ databases">
        <title>Draft genome sequence of four isobutane-metabolizing strains capable of cometabolically degrading diverse ether contaminants.</title>
        <authorList>
            <person name="Chen W."/>
            <person name="Faulkner N."/>
            <person name="Smith C."/>
            <person name="Hyman M."/>
        </authorList>
    </citation>
    <scope>NUCLEOTIDE SEQUENCE [LARGE SCALE GENOMIC DNA]</scope>
    <source>
        <strain evidence="2 3">2A</strain>
    </source>
</reference>
<accession>A0A7G8PCG4</accession>